<name>A0ABU8SKL4_9LACO</name>
<dbReference type="InterPro" id="IPR009370">
    <property type="entry name" value="YutD-like"/>
</dbReference>
<dbReference type="Gene3D" id="3.50.4.20">
    <property type="match status" value="1"/>
</dbReference>
<evidence type="ECO:0000313" key="3">
    <source>
        <dbReference type="Proteomes" id="UP001370590"/>
    </source>
</evidence>
<feature type="compositionally biased region" description="Basic residues" evidence="1">
    <location>
        <begin position="151"/>
        <end position="162"/>
    </location>
</feature>
<keyword evidence="3" id="KW-1185">Reference proteome</keyword>
<organism evidence="2 3">
    <name type="scientific">Nicoliella lavandulae</name>
    <dbReference type="NCBI Taxonomy" id="3082954"/>
    <lineage>
        <taxon>Bacteria</taxon>
        <taxon>Bacillati</taxon>
        <taxon>Bacillota</taxon>
        <taxon>Bacilli</taxon>
        <taxon>Lactobacillales</taxon>
        <taxon>Lactobacillaceae</taxon>
        <taxon>Nicoliella</taxon>
    </lineage>
</organism>
<dbReference type="Proteomes" id="UP001370590">
    <property type="component" value="Unassembled WGS sequence"/>
</dbReference>
<evidence type="ECO:0000256" key="1">
    <source>
        <dbReference type="SAM" id="MobiDB-lite"/>
    </source>
</evidence>
<evidence type="ECO:0000313" key="2">
    <source>
        <dbReference type="EMBL" id="MEJ6400443.1"/>
    </source>
</evidence>
<feature type="region of interest" description="Disordered" evidence="1">
    <location>
        <begin position="124"/>
        <end position="183"/>
    </location>
</feature>
<reference evidence="2 3" key="1">
    <citation type="submission" date="2023-10" db="EMBL/GenBank/DDBJ databases">
        <title>Nicoliella lavandulae sp. nov. isolated from Lavandula angustifolia flowers.</title>
        <authorList>
            <person name="Alcantara C."/>
            <person name="Zuniga M."/>
            <person name="Landete J.M."/>
            <person name="Monedero V."/>
        </authorList>
    </citation>
    <scope>NUCLEOTIDE SEQUENCE [LARGE SCALE GENOMIC DNA]</scope>
    <source>
        <strain evidence="2 3">Es01</strain>
    </source>
</reference>
<sequence length="183" mass="21603">MDRNKIEELAEIKRASRRPLAQINQIDEDNFSINGYKYQLVANEGDAFDLESLRKTYNTFFSKYDYILGDIGYDQLRLTGFFADEQNVNPADKISNVKDYLVEYCNFGAPYFILHNLEARRVKPTKSRSNSYKTRNRKRNNKHAFIEEKITKRKPPINRRKATVVTESKGKGQRHFKIRQKQK</sequence>
<comment type="caution">
    <text evidence="2">The sequence shown here is derived from an EMBL/GenBank/DDBJ whole genome shotgun (WGS) entry which is preliminary data.</text>
</comment>
<accession>A0ABU8SKL4</accession>
<feature type="compositionally biased region" description="Basic residues" evidence="1">
    <location>
        <begin position="171"/>
        <end position="183"/>
    </location>
</feature>
<gene>
    <name evidence="2" type="ORF">R4146_04565</name>
</gene>
<proteinExistence type="predicted"/>
<dbReference type="RefSeq" id="WP_339960252.1">
    <property type="nucleotide sequence ID" value="NZ_JAWMWH010000001.1"/>
</dbReference>
<dbReference type="InterPro" id="IPR038141">
    <property type="entry name" value="YutD-like_sf"/>
</dbReference>
<dbReference type="EMBL" id="JAWMWH010000001">
    <property type="protein sequence ID" value="MEJ6400443.1"/>
    <property type="molecule type" value="Genomic_DNA"/>
</dbReference>
<protein>
    <submittedName>
        <fullName evidence="2">YutD family protein</fullName>
    </submittedName>
</protein>
<dbReference type="Pfam" id="PF06265">
    <property type="entry name" value="YutD-like"/>
    <property type="match status" value="1"/>
</dbReference>